<accession>A0A844G0C7</accession>
<dbReference type="InterPro" id="IPR028212">
    <property type="entry name" value="GHL6"/>
</dbReference>
<organism evidence="1 2">
    <name type="scientific">Victivallis lenta</name>
    <dbReference type="NCBI Taxonomy" id="2606640"/>
    <lineage>
        <taxon>Bacteria</taxon>
        <taxon>Pseudomonadati</taxon>
        <taxon>Lentisphaerota</taxon>
        <taxon>Lentisphaeria</taxon>
        <taxon>Victivallales</taxon>
        <taxon>Victivallaceae</taxon>
        <taxon>Victivallis</taxon>
    </lineage>
</organism>
<evidence type="ECO:0000313" key="1">
    <source>
        <dbReference type="EMBL" id="MST97027.1"/>
    </source>
</evidence>
<name>A0A844G0C7_9BACT</name>
<dbReference type="Proteomes" id="UP000435649">
    <property type="component" value="Unassembled WGS sequence"/>
</dbReference>
<proteinExistence type="predicted"/>
<sequence length="637" mass="70915">MELPLTALHLDYHIPELSIPAFGRFDMAHYLEQLRRSDAEAVTLFAKDHFGNSFYPTRAGHRHRDLPCDLLGTAAAELRKAGKRVLAYYSLCWEKRAADLHPEWRQLDAENRPFGAEGPWGTVCVNSPYMEELVLPQLREIVEWYPVHGIFIDIAMMNPQGCFCPHCRERFRAETGRELTPGPGQRRFAAESMRRALRKIREAAGSLALCANASWGIGQPVEIADIVDFLVVESQPAHVSSGGYLLQMMQAKYCHADGRPFQIITVRFHGGGWGELSLKSREQLCYEFSLIAAHGGRVCCGDQGDYDGNLDAGTHRTLREAFDFVREREPFLGGRARRHIAVYCGEQGSFPFSVDELPPELPGMAGLLAGLNEQFEFCSSAALLRNLEHYAAVLVPGGTALPEAVRSALDAYVGNGGVLIREPSGVPEGHCYWEDGGETILLRTGYRPLELRDGDRVITGLRPPLVPYAPPGVPWRSSFTPPAPEGVPGAVARPRGAGLLIETAVPFSRNFWRTGDTRLLRAFRRLLEEVGITPAVRISAPGFDVNIVDDGDARERIHFVHYSAERNTMAGYPVIRPHTPFTCRVSLRSRRCPFRATLQPAGRNIPFSREGEELCFELPADTPYVILELEYQPEGEL</sequence>
<dbReference type="EMBL" id="VUNS01000007">
    <property type="protein sequence ID" value="MST97027.1"/>
    <property type="molecule type" value="Genomic_DNA"/>
</dbReference>
<gene>
    <name evidence="1" type="ORF">FYJ85_08210</name>
</gene>
<dbReference type="Gene3D" id="3.20.20.80">
    <property type="entry name" value="Glycosidases"/>
    <property type="match status" value="1"/>
</dbReference>
<dbReference type="InterPro" id="IPR017853">
    <property type="entry name" value="GH"/>
</dbReference>
<dbReference type="CDD" id="cd03143">
    <property type="entry name" value="A4_beta-galactosidase_middle_domain"/>
    <property type="match status" value="1"/>
</dbReference>
<evidence type="ECO:0000313" key="2">
    <source>
        <dbReference type="Proteomes" id="UP000435649"/>
    </source>
</evidence>
<comment type="caution">
    <text evidence="1">The sequence shown here is derived from an EMBL/GenBank/DDBJ whole genome shotgun (WGS) entry which is preliminary data.</text>
</comment>
<dbReference type="RefSeq" id="WP_154417819.1">
    <property type="nucleotide sequence ID" value="NZ_VUNS01000007.1"/>
</dbReference>
<reference evidence="1 2" key="1">
    <citation type="submission" date="2019-08" db="EMBL/GenBank/DDBJ databases">
        <title>In-depth cultivation of the pig gut microbiome towards novel bacterial diversity and tailored functional studies.</title>
        <authorList>
            <person name="Wylensek D."/>
            <person name="Hitch T.C.A."/>
            <person name="Clavel T."/>
        </authorList>
    </citation>
    <scope>NUCLEOTIDE SEQUENCE [LARGE SCALE GENOMIC DNA]</scope>
    <source>
        <strain evidence="1 2">BBE-744-WT-12</strain>
    </source>
</reference>
<dbReference type="Pfam" id="PF14871">
    <property type="entry name" value="GHL6"/>
    <property type="match status" value="1"/>
</dbReference>
<dbReference type="SUPFAM" id="SSF51445">
    <property type="entry name" value="(Trans)glycosidases"/>
    <property type="match status" value="1"/>
</dbReference>
<evidence type="ECO:0008006" key="3">
    <source>
        <dbReference type="Google" id="ProtNLM"/>
    </source>
</evidence>
<keyword evidence="2" id="KW-1185">Reference proteome</keyword>
<protein>
    <recommendedName>
        <fullName evidence="3">Beta-galactosidase trimerisation domain-containing protein</fullName>
    </recommendedName>
</protein>
<dbReference type="AlphaFoldDB" id="A0A844G0C7"/>